<dbReference type="InterPro" id="IPR001845">
    <property type="entry name" value="HTH_ArsR_DNA-bd_dom"/>
</dbReference>
<dbReference type="Pfam" id="PF01022">
    <property type="entry name" value="HTH_5"/>
    <property type="match status" value="1"/>
</dbReference>
<dbReference type="PROSITE" id="PS00846">
    <property type="entry name" value="HTH_ARSR_1"/>
    <property type="match status" value="1"/>
</dbReference>
<reference evidence="5 6" key="1">
    <citation type="journal article" date="2019" name="Int. J. Syst. Evol. Microbiol.">
        <title>The Global Catalogue of Microorganisms (GCM) 10K type strain sequencing project: providing services to taxonomists for standard genome sequencing and annotation.</title>
        <authorList>
            <consortium name="The Broad Institute Genomics Platform"/>
            <consortium name="The Broad Institute Genome Sequencing Center for Infectious Disease"/>
            <person name="Wu L."/>
            <person name="Ma J."/>
        </authorList>
    </citation>
    <scope>NUCLEOTIDE SEQUENCE [LARGE SCALE GENOMIC DNA]</scope>
    <source>
        <strain evidence="5 6">JCM 14718</strain>
    </source>
</reference>
<organism evidence="5 6">
    <name type="scientific">Fodinicola feengrottensis</name>
    <dbReference type="NCBI Taxonomy" id="435914"/>
    <lineage>
        <taxon>Bacteria</taxon>
        <taxon>Bacillati</taxon>
        <taxon>Actinomycetota</taxon>
        <taxon>Actinomycetes</taxon>
        <taxon>Mycobacteriales</taxon>
        <taxon>Fodinicola</taxon>
    </lineage>
</organism>
<dbReference type="PRINTS" id="PR00778">
    <property type="entry name" value="HTHARSR"/>
</dbReference>
<dbReference type="PROSITE" id="PS50987">
    <property type="entry name" value="HTH_ARSR_2"/>
    <property type="match status" value="1"/>
</dbReference>
<accession>A0ABN2FQX1</accession>
<dbReference type="NCBIfam" id="NF033788">
    <property type="entry name" value="HTH_metalloreg"/>
    <property type="match status" value="1"/>
</dbReference>
<protein>
    <submittedName>
        <fullName evidence="5">Metalloregulator ArsR/SmtB family transcription factor</fullName>
    </submittedName>
</protein>
<evidence type="ECO:0000313" key="5">
    <source>
        <dbReference type="EMBL" id="GAA1656755.1"/>
    </source>
</evidence>
<name>A0ABN2FQX1_9ACTN</name>
<evidence type="ECO:0000256" key="2">
    <source>
        <dbReference type="ARBA" id="ARBA00023125"/>
    </source>
</evidence>
<dbReference type="Proteomes" id="UP001500618">
    <property type="component" value="Unassembled WGS sequence"/>
</dbReference>
<dbReference type="EMBL" id="BAAANY010000001">
    <property type="protein sequence ID" value="GAA1656755.1"/>
    <property type="molecule type" value="Genomic_DNA"/>
</dbReference>
<comment type="caution">
    <text evidence="5">The sequence shown here is derived from an EMBL/GenBank/DDBJ whole genome shotgun (WGS) entry which is preliminary data.</text>
</comment>
<dbReference type="RefSeq" id="WP_344306361.1">
    <property type="nucleotide sequence ID" value="NZ_BAAANY010000001.1"/>
</dbReference>
<feature type="domain" description="HTH arsR-type" evidence="4">
    <location>
        <begin position="28"/>
        <end position="118"/>
    </location>
</feature>
<dbReference type="SMART" id="SM00418">
    <property type="entry name" value="HTH_ARSR"/>
    <property type="match status" value="1"/>
</dbReference>
<dbReference type="PANTHER" id="PTHR33154">
    <property type="entry name" value="TRANSCRIPTIONAL REGULATOR, ARSR FAMILY"/>
    <property type="match status" value="1"/>
</dbReference>
<dbReference type="InterPro" id="IPR036388">
    <property type="entry name" value="WH-like_DNA-bd_sf"/>
</dbReference>
<dbReference type="InterPro" id="IPR036390">
    <property type="entry name" value="WH_DNA-bd_sf"/>
</dbReference>
<dbReference type="InterPro" id="IPR011991">
    <property type="entry name" value="ArsR-like_HTH"/>
</dbReference>
<dbReference type="InterPro" id="IPR018334">
    <property type="entry name" value="ArsR_HTH"/>
</dbReference>
<dbReference type="CDD" id="cd00090">
    <property type="entry name" value="HTH_ARSR"/>
    <property type="match status" value="1"/>
</dbReference>
<sequence length="118" mass="12597">MTATARTDATVSPVAEACVGAGPTKAPLDRPTAEQLAKTLKAVADPTRLQLLSLIRATAGGEACVCDLTEPVGLSQPTVSHHLKVLVNAGLLRREPRGTWTWYSLVPDRWEALRDLLA</sequence>
<evidence type="ECO:0000256" key="3">
    <source>
        <dbReference type="ARBA" id="ARBA00023163"/>
    </source>
</evidence>
<keyword evidence="6" id="KW-1185">Reference proteome</keyword>
<keyword evidence="3" id="KW-0804">Transcription</keyword>
<gene>
    <name evidence="5" type="ORF">GCM10009765_02780</name>
</gene>
<keyword evidence="1" id="KW-0805">Transcription regulation</keyword>
<keyword evidence="2" id="KW-0238">DNA-binding</keyword>
<dbReference type="InterPro" id="IPR051081">
    <property type="entry name" value="HTH_MetalResp_TranReg"/>
</dbReference>
<evidence type="ECO:0000313" key="6">
    <source>
        <dbReference type="Proteomes" id="UP001500618"/>
    </source>
</evidence>
<dbReference type="Gene3D" id="1.10.10.10">
    <property type="entry name" value="Winged helix-like DNA-binding domain superfamily/Winged helix DNA-binding domain"/>
    <property type="match status" value="1"/>
</dbReference>
<dbReference type="SUPFAM" id="SSF46785">
    <property type="entry name" value="Winged helix' DNA-binding domain"/>
    <property type="match status" value="1"/>
</dbReference>
<dbReference type="PANTHER" id="PTHR33154:SF18">
    <property type="entry name" value="ARSENICAL RESISTANCE OPERON REPRESSOR"/>
    <property type="match status" value="1"/>
</dbReference>
<evidence type="ECO:0000256" key="1">
    <source>
        <dbReference type="ARBA" id="ARBA00023015"/>
    </source>
</evidence>
<proteinExistence type="predicted"/>
<evidence type="ECO:0000259" key="4">
    <source>
        <dbReference type="PROSITE" id="PS50987"/>
    </source>
</evidence>